<protein>
    <submittedName>
        <fullName evidence="1">Uncharacterized protein</fullName>
    </submittedName>
</protein>
<dbReference type="EMBL" id="CCNB01000004">
    <property type="protein sequence ID" value="CDX24170.1"/>
    <property type="molecule type" value="Genomic_DNA"/>
</dbReference>
<dbReference type="AlphaFoldDB" id="A0A090E3W8"/>
<dbReference type="Proteomes" id="UP000046373">
    <property type="component" value="Unassembled WGS sequence"/>
</dbReference>
<reference evidence="1 2" key="1">
    <citation type="submission" date="2014-08" db="EMBL/GenBank/DDBJ databases">
        <authorList>
            <person name="Moulin Lionel"/>
        </authorList>
    </citation>
    <scope>NUCLEOTIDE SEQUENCE [LARGE SCALE GENOMIC DNA]</scope>
</reference>
<gene>
    <name evidence="1" type="ORF">MPLDJ20_120017</name>
</gene>
<sequence length="119" mass="12290">MRLKIGTATTPAASSATTCTRSLLDASAAMPVIPLLDPLLACPGSGRQGRGDWLEEQGHPAGYEAIGFAANACCNPVTQVDMARSLRAATIRGYGTLGSGLWASASGGSRDGRLPFLRR</sequence>
<evidence type="ECO:0000313" key="2">
    <source>
        <dbReference type="Proteomes" id="UP000046373"/>
    </source>
</evidence>
<name>A0A090E3W8_MESPL</name>
<organism evidence="1 2">
    <name type="scientific">Mesorhizobium plurifarium</name>
    <dbReference type="NCBI Taxonomy" id="69974"/>
    <lineage>
        <taxon>Bacteria</taxon>
        <taxon>Pseudomonadati</taxon>
        <taxon>Pseudomonadota</taxon>
        <taxon>Alphaproteobacteria</taxon>
        <taxon>Hyphomicrobiales</taxon>
        <taxon>Phyllobacteriaceae</taxon>
        <taxon>Mesorhizobium</taxon>
    </lineage>
</organism>
<proteinExistence type="predicted"/>
<accession>A0A090E3W8</accession>
<evidence type="ECO:0000313" key="1">
    <source>
        <dbReference type="EMBL" id="CDX24170.1"/>
    </source>
</evidence>